<dbReference type="EMBL" id="MZGX01000025">
    <property type="protein sequence ID" value="OPX42733.1"/>
    <property type="molecule type" value="Genomic_DNA"/>
</dbReference>
<feature type="domain" description="HTH marR-type" evidence="4">
    <location>
        <begin position="11"/>
        <end position="142"/>
    </location>
</feature>
<dbReference type="RefSeq" id="WP_080065816.1">
    <property type="nucleotide sequence ID" value="NZ_MZGX01000025.1"/>
</dbReference>
<dbReference type="Pfam" id="PF01047">
    <property type="entry name" value="MarR"/>
    <property type="match status" value="1"/>
</dbReference>
<comment type="caution">
    <text evidence="5">The sequence shown here is derived from an EMBL/GenBank/DDBJ whole genome shotgun (WGS) entry which is preliminary data.</text>
</comment>
<evidence type="ECO:0000256" key="3">
    <source>
        <dbReference type="ARBA" id="ARBA00023163"/>
    </source>
</evidence>
<keyword evidence="2" id="KW-0238">DNA-binding</keyword>
<dbReference type="Gene3D" id="1.10.10.10">
    <property type="entry name" value="Winged helix-like DNA-binding domain superfamily/Winged helix DNA-binding domain"/>
    <property type="match status" value="1"/>
</dbReference>
<dbReference type="InterPro" id="IPR000835">
    <property type="entry name" value="HTH_MarR-typ"/>
</dbReference>
<keyword evidence="1" id="KW-0805">Transcription regulation</keyword>
<dbReference type="PRINTS" id="PR00598">
    <property type="entry name" value="HTHMARR"/>
</dbReference>
<protein>
    <submittedName>
        <fullName evidence="5">HTH-type transcriptional regulator MhqR</fullName>
    </submittedName>
</protein>
<dbReference type="STRING" id="48256.CLHUN_33850"/>
<dbReference type="SUPFAM" id="SSF46785">
    <property type="entry name" value="Winged helix' DNA-binding domain"/>
    <property type="match status" value="1"/>
</dbReference>
<evidence type="ECO:0000256" key="1">
    <source>
        <dbReference type="ARBA" id="ARBA00023015"/>
    </source>
</evidence>
<dbReference type="PANTHER" id="PTHR42756">
    <property type="entry name" value="TRANSCRIPTIONAL REGULATOR, MARR"/>
    <property type="match status" value="1"/>
</dbReference>
<dbReference type="PROSITE" id="PS50995">
    <property type="entry name" value="HTH_MARR_2"/>
    <property type="match status" value="1"/>
</dbReference>
<keyword evidence="6" id="KW-1185">Reference proteome</keyword>
<evidence type="ECO:0000259" key="4">
    <source>
        <dbReference type="PROSITE" id="PS50995"/>
    </source>
</evidence>
<evidence type="ECO:0000313" key="6">
    <source>
        <dbReference type="Proteomes" id="UP000191554"/>
    </source>
</evidence>
<gene>
    <name evidence="5" type="primary">mhqR</name>
    <name evidence="5" type="ORF">CLHUN_33850</name>
</gene>
<evidence type="ECO:0000256" key="2">
    <source>
        <dbReference type="ARBA" id="ARBA00023125"/>
    </source>
</evidence>
<name>A0A1V4SG76_RUMHU</name>
<accession>A0A1V4SG76</accession>
<sequence>MFTKDALIEISNSLFFLFLSLNNKMINRNIMLKGLCVPPSHIKVIFYLTTNGPSPVSKIANELVISKPNMTPIIDNLITEGYAVRYDDPSDRRIVIIEATEKSFNFLKQKKQETVEAVSEKLSSLNNEDIESLKALVPKLTEILGKIQ</sequence>
<dbReference type="OrthoDB" id="166070at2"/>
<organism evidence="5 6">
    <name type="scientific">Ruminiclostridium hungatei</name>
    <name type="common">Clostridium hungatei</name>
    <dbReference type="NCBI Taxonomy" id="48256"/>
    <lineage>
        <taxon>Bacteria</taxon>
        <taxon>Bacillati</taxon>
        <taxon>Bacillota</taxon>
        <taxon>Clostridia</taxon>
        <taxon>Eubacteriales</taxon>
        <taxon>Oscillospiraceae</taxon>
        <taxon>Ruminiclostridium</taxon>
    </lineage>
</organism>
<keyword evidence="3" id="KW-0804">Transcription</keyword>
<reference evidence="5 6" key="1">
    <citation type="submission" date="2017-03" db="EMBL/GenBank/DDBJ databases">
        <title>Genome sequence of Clostridium hungatei DSM 14427.</title>
        <authorList>
            <person name="Poehlein A."/>
            <person name="Daniel R."/>
        </authorList>
    </citation>
    <scope>NUCLEOTIDE SEQUENCE [LARGE SCALE GENOMIC DNA]</scope>
    <source>
        <strain evidence="5 6">DSM 14427</strain>
    </source>
</reference>
<proteinExistence type="predicted"/>
<dbReference type="InterPro" id="IPR036390">
    <property type="entry name" value="WH_DNA-bd_sf"/>
</dbReference>
<dbReference type="PANTHER" id="PTHR42756:SF1">
    <property type="entry name" value="TRANSCRIPTIONAL REPRESSOR OF EMRAB OPERON"/>
    <property type="match status" value="1"/>
</dbReference>
<dbReference type="Proteomes" id="UP000191554">
    <property type="component" value="Unassembled WGS sequence"/>
</dbReference>
<dbReference type="GO" id="GO:0003677">
    <property type="term" value="F:DNA binding"/>
    <property type="evidence" value="ECO:0007669"/>
    <property type="project" value="UniProtKB-KW"/>
</dbReference>
<dbReference type="InterPro" id="IPR036388">
    <property type="entry name" value="WH-like_DNA-bd_sf"/>
</dbReference>
<dbReference type="AlphaFoldDB" id="A0A1V4SG76"/>
<dbReference type="SMART" id="SM00347">
    <property type="entry name" value="HTH_MARR"/>
    <property type="match status" value="1"/>
</dbReference>
<dbReference type="GO" id="GO:0003700">
    <property type="term" value="F:DNA-binding transcription factor activity"/>
    <property type="evidence" value="ECO:0007669"/>
    <property type="project" value="InterPro"/>
</dbReference>
<evidence type="ECO:0000313" key="5">
    <source>
        <dbReference type="EMBL" id="OPX42733.1"/>
    </source>
</evidence>